<dbReference type="AlphaFoldDB" id="A0A5Q0P0F4"/>
<feature type="transmembrane region" description="Helical" evidence="1">
    <location>
        <begin position="34"/>
        <end position="52"/>
    </location>
</feature>
<dbReference type="EMBL" id="CP045650">
    <property type="protein sequence ID" value="QGA10605.1"/>
    <property type="molecule type" value="Genomic_DNA"/>
</dbReference>
<keyword evidence="1" id="KW-0812">Transmembrane</keyword>
<evidence type="ECO:0000313" key="5">
    <source>
        <dbReference type="Proteomes" id="UP000480556"/>
    </source>
</evidence>
<accession>A0A5Q0P0F4</accession>
<reference evidence="4 5" key="1">
    <citation type="submission" date="2019-10" db="EMBL/GenBank/DDBJ databases">
        <authorList>
            <person name="Dong K."/>
        </authorList>
    </citation>
    <scope>NUCLEOTIDE SEQUENCE [LARGE SCALE GENOMIC DNA]</scope>
    <source>
        <strain evidence="3">Dk386</strain>
        <strain evidence="4">dk386</strain>
        <strain evidence="5">dk771</strain>
        <strain evidence="2">Dk771</strain>
    </source>
</reference>
<proteinExistence type="predicted"/>
<keyword evidence="1" id="KW-0472">Membrane</keyword>
<keyword evidence="1" id="KW-1133">Transmembrane helix</keyword>
<evidence type="ECO:0008006" key="6">
    <source>
        <dbReference type="Google" id="ProtNLM"/>
    </source>
</evidence>
<evidence type="ECO:0000313" key="2">
    <source>
        <dbReference type="EMBL" id="MQW92698.1"/>
    </source>
</evidence>
<dbReference type="Proteomes" id="UP000480556">
    <property type="component" value="Unassembled WGS sequence"/>
</dbReference>
<dbReference type="RefSeq" id="WP_153371005.1">
    <property type="nucleotide sequence ID" value="NZ_CP045650.1"/>
</dbReference>
<name>A0A5Q0P0F4_9GAMM</name>
<sequence length="71" mass="8338">MQISKGPYHRAHRQHALTSVIHARVMNQITIEQIALFYLASLNMALYMKQLTKPKRRKMRGMKKFLQLLAS</sequence>
<organism evidence="2 5">
    <name type="scientific">Acinetobacter wanghuae</name>
    <dbReference type="NCBI Taxonomy" id="2662362"/>
    <lineage>
        <taxon>Bacteria</taxon>
        <taxon>Pseudomonadati</taxon>
        <taxon>Pseudomonadota</taxon>
        <taxon>Gammaproteobacteria</taxon>
        <taxon>Moraxellales</taxon>
        <taxon>Moraxellaceae</taxon>
        <taxon>Acinetobacter</taxon>
    </lineage>
</organism>
<evidence type="ECO:0000313" key="3">
    <source>
        <dbReference type="EMBL" id="QGA10605.1"/>
    </source>
</evidence>
<evidence type="ECO:0000313" key="4">
    <source>
        <dbReference type="Proteomes" id="UP000327478"/>
    </source>
</evidence>
<gene>
    <name evidence="3" type="ORF">GFH30_03960</name>
    <name evidence="2" type="ORF">GHJ48_09915</name>
</gene>
<dbReference type="Proteomes" id="UP000327478">
    <property type="component" value="Chromosome"/>
</dbReference>
<dbReference type="EMBL" id="WITK01000016">
    <property type="protein sequence ID" value="MQW92698.1"/>
    <property type="molecule type" value="Genomic_DNA"/>
</dbReference>
<keyword evidence="4" id="KW-1185">Reference proteome</keyword>
<protein>
    <recommendedName>
        <fullName evidence="6">Transposase</fullName>
    </recommendedName>
</protein>
<evidence type="ECO:0000256" key="1">
    <source>
        <dbReference type="SAM" id="Phobius"/>
    </source>
</evidence>